<protein>
    <recommendedName>
        <fullName evidence="4">Peptidase S24/S26A/S26B/S26C domain-containing protein</fullName>
    </recommendedName>
</protein>
<dbReference type="SUPFAM" id="SSF51306">
    <property type="entry name" value="LexA/Signal peptidase"/>
    <property type="match status" value="1"/>
</dbReference>
<dbReference type="PANTHER" id="PTHR40661">
    <property type="match status" value="1"/>
</dbReference>
<organism evidence="5 6">
    <name type="scientific">Rikenella microfusus</name>
    <dbReference type="NCBI Taxonomy" id="28139"/>
    <lineage>
        <taxon>Bacteria</taxon>
        <taxon>Pseudomonadati</taxon>
        <taxon>Bacteroidota</taxon>
        <taxon>Bacteroidia</taxon>
        <taxon>Bacteroidales</taxon>
        <taxon>Rikenellaceae</taxon>
        <taxon>Rikenella</taxon>
    </lineage>
</organism>
<proteinExistence type="predicted"/>
<gene>
    <name evidence="5" type="ORF">NCTC11190_02012</name>
</gene>
<dbReference type="Gene3D" id="2.10.109.10">
    <property type="entry name" value="Umud Fragment, subunit A"/>
    <property type="match status" value="1"/>
</dbReference>
<keyword evidence="2" id="KW-0238">DNA-binding</keyword>
<evidence type="ECO:0000259" key="4">
    <source>
        <dbReference type="Pfam" id="PF00717"/>
    </source>
</evidence>
<evidence type="ECO:0000256" key="3">
    <source>
        <dbReference type="ARBA" id="ARBA00023163"/>
    </source>
</evidence>
<reference evidence="5 6" key="1">
    <citation type="submission" date="2018-06" db="EMBL/GenBank/DDBJ databases">
        <authorList>
            <consortium name="Pathogen Informatics"/>
            <person name="Doyle S."/>
        </authorList>
    </citation>
    <scope>NUCLEOTIDE SEQUENCE [LARGE SCALE GENOMIC DNA]</scope>
    <source>
        <strain evidence="5 6">NCTC11190</strain>
    </source>
</reference>
<dbReference type="GO" id="GO:0003677">
    <property type="term" value="F:DNA binding"/>
    <property type="evidence" value="ECO:0007669"/>
    <property type="project" value="UniProtKB-KW"/>
</dbReference>
<dbReference type="InterPro" id="IPR039418">
    <property type="entry name" value="LexA-like"/>
</dbReference>
<accession>A0A379MVI4</accession>
<keyword evidence="1" id="KW-0805">Transcription regulation</keyword>
<dbReference type="InterPro" id="IPR015927">
    <property type="entry name" value="Peptidase_S24_S26A/B/C"/>
</dbReference>
<keyword evidence="3" id="KW-0804">Transcription</keyword>
<evidence type="ECO:0000313" key="6">
    <source>
        <dbReference type="Proteomes" id="UP000255233"/>
    </source>
</evidence>
<evidence type="ECO:0000256" key="2">
    <source>
        <dbReference type="ARBA" id="ARBA00023125"/>
    </source>
</evidence>
<dbReference type="RefSeq" id="WP_027291414.1">
    <property type="nucleotide sequence ID" value="NZ_CALVFX010000001.1"/>
</dbReference>
<dbReference type="CDD" id="cd06529">
    <property type="entry name" value="S24_LexA-like"/>
    <property type="match status" value="1"/>
</dbReference>
<dbReference type="PANTHER" id="PTHR40661:SF1">
    <property type="entry name" value="HTH CRO_C1-TYPE DOMAIN-CONTAINING PROTEIN"/>
    <property type="match status" value="1"/>
</dbReference>
<dbReference type="EMBL" id="UGVL01000001">
    <property type="protein sequence ID" value="SUE34779.1"/>
    <property type="molecule type" value="Genomic_DNA"/>
</dbReference>
<dbReference type="Pfam" id="PF00717">
    <property type="entry name" value="Peptidase_S24"/>
    <property type="match status" value="1"/>
</dbReference>
<name>A0A379MVI4_9BACT</name>
<dbReference type="OrthoDB" id="796548at2"/>
<dbReference type="Proteomes" id="UP000255233">
    <property type="component" value="Unassembled WGS sequence"/>
</dbReference>
<sequence length="245" mass="27660">MTEKEKLKAYLQYKGISKNRFYTETGFSVGFLDSGRSLGADKVRIIINKFPDLSLEWLIMDEGEMIIEPRPEGVAYDMRPNISHLEEPESPYYVPTRIYTPAAGAADPTRRIPLYDFEAAAGLAPVFDGRTAPTGYLAIPELPRCDGAVKMRGDSMYPLLKAGDIVIYKQVHDCTNIIWGEMYLVSFSYDDEEYTTVKYLNRIEEKPDFARLVSYNAHHAPIEIPLTAIRALAIVKASVRFNTMG</sequence>
<dbReference type="InterPro" id="IPR036286">
    <property type="entry name" value="LexA/Signal_pep-like_sf"/>
</dbReference>
<evidence type="ECO:0000256" key="1">
    <source>
        <dbReference type="ARBA" id="ARBA00023015"/>
    </source>
</evidence>
<feature type="domain" description="Peptidase S24/S26A/S26B/S26C" evidence="4">
    <location>
        <begin position="118"/>
        <end position="229"/>
    </location>
</feature>
<evidence type="ECO:0000313" key="5">
    <source>
        <dbReference type="EMBL" id="SUE34779.1"/>
    </source>
</evidence>
<dbReference type="AlphaFoldDB" id="A0A379MVI4"/>
<keyword evidence="6" id="KW-1185">Reference proteome</keyword>